<evidence type="ECO:0000313" key="3">
    <source>
        <dbReference type="Proteomes" id="UP000612680"/>
    </source>
</evidence>
<dbReference type="SUPFAM" id="SSF53756">
    <property type="entry name" value="UDP-Glycosyltransferase/glycogen phosphorylase"/>
    <property type="match status" value="1"/>
</dbReference>
<reference evidence="2 3" key="1">
    <citation type="submission" date="2020-06" db="EMBL/GenBank/DDBJ databases">
        <title>Dyadobacter sandarakinus sp. nov., isolated from the soil of the Arctic Yellow River Station.</title>
        <authorList>
            <person name="Zhang Y."/>
            <person name="Peng F."/>
        </authorList>
    </citation>
    <scope>NUCLEOTIDE SEQUENCE [LARGE SCALE GENOMIC DNA]</scope>
    <source>
        <strain evidence="2 3">Q3-56</strain>
    </source>
</reference>
<sequence length="377" mass="43535">MDQQAIARKSIGLLFLSDYEKWSGGMIYILNIVRALNTLEDALKPKLVIIHGPTSPIEDLFATQYPYLDLIPADLNPSFAKKAFNKIRKIVTGKSIYYHQLPETVYPYNESICLGKKPYYWIPDFQEWYLPEMFPDEEVKSRKHNQLVISKSGSTVVFSSESARKDFVKFFPKHTCNLKLLRFASALPPFSHVDLAGLKSKYGIDRPFFMSPNQFWKHKNHIVILKAIKALSKENLDFQVVFTGSENDYRNKDYFQTLKTYITENGLERWIRFLGFIPRADQLVLMSNAISIIQPSLFEGWSTVVEDTKALSQFILLSDIDVHKEQIQQNCMFFPAHSDTELATRMRELLVSGAPRKEIDYNSNIYNFGKDILDVLA</sequence>
<dbReference type="Proteomes" id="UP000612680">
    <property type="component" value="Chromosome"/>
</dbReference>
<dbReference type="EMBL" id="CP056775">
    <property type="protein sequence ID" value="QRR03395.1"/>
    <property type="molecule type" value="Genomic_DNA"/>
</dbReference>
<organism evidence="2 3">
    <name type="scientific">Dyadobacter sandarakinus</name>
    <dbReference type="NCBI Taxonomy" id="2747268"/>
    <lineage>
        <taxon>Bacteria</taxon>
        <taxon>Pseudomonadati</taxon>
        <taxon>Bacteroidota</taxon>
        <taxon>Cytophagia</taxon>
        <taxon>Cytophagales</taxon>
        <taxon>Spirosomataceae</taxon>
        <taxon>Dyadobacter</taxon>
    </lineage>
</organism>
<dbReference type="RefSeq" id="WP_204659320.1">
    <property type="nucleotide sequence ID" value="NZ_CP056775.1"/>
</dbReference>
<gene>
    <name evidence="2" type="ORF">HWI92_22025</name>
</gene>
<feature type="domain" description="Glycosyl transferase family 1" evidence="1">
    <location>
        <begin position="205"/>
        <end position="363"/>
    </location>
</feature>
<evidence type="ECO:0000313" key="2">
    <source>
        <dbReference type="EMBL" id="QRR03395.1"/>
    </source>
</evidence>
<dbReference type="InterPro" id="IPR001296">
    <property type="entry name" value="Glyco_trans_1"/>
</dbReference>
<dbReference type="PANTHER" id="PTHR46401">
    <property type="entry name" value="GLYCOSYLTRANSFERASE WBBK-RELATED"/>
    <property type="match status" value="1"/>
</dbReference>
<dbReference type="Gene3D" id="3.40.50.2000">
    <property type="entry name" value="Glycogen Phosphorylase B"/>
    <property type="match status" value="1"/>
</dbReference>
<dbReference type="PANTHER" id="PTHR46401:SF8">
    <property type="entry name" value="BLL6006 PROTEIN"/>
    <property type="match status" value="1"/>
</dbReference>
<keyword evidence="3" id="KW-1185">Reference proteome</keyword>
<evidence type="ECO:0000259" key="1">
    <source>
        <dbReference type="Pfam" id="PF00534"/>
    </source>
</evidence>
<accession>A0ABX7IBN4</accession>
<dbReference type="Pfam" id="PF00534">
    <property type="entry name" value="Glycos_transf_1"/>
    <property type="match status" value="1"/>
</dbReference>
<protein>
    <submittedName>
        <fullName evidence="2">Glycosyltransferase</fullName>
    </submittedName>
</protein>
<name>A0ABX7IBN4_9BACT</name>
<proteinExistence type="predicted"/>